<proteinExistence type="predicted"/>
<protein>
    <submittedName>
        <fullName evidence="1">Uncharacterized protein</fullName>
    </submittedName>
</protein>
<gene>
    <name evidence="1" type="ORF">PACLA_8A046700</name>
</gene>
<organism evidence="1 2">
    <name type="scientific">Paramuricea clavata</name>
    <name type="common">Red gorgonian</name>
    <name type="synonym">Violescent sea-whip</name>
    <dbReference type="NCBI Taxonomy" id="317549"/>
    <lineage>
        <taxon>Eukaryota</taxon>
        <taxon>Metazoa</taxon>
        <taxon>Cnidaria</taxon>
        <taxon>Anthozoa</taxon>
        <taxon>Octocorallia</taxon>
        <taxon>Malacalcyonacea</taxon>
        <taxon>Plexauridae</taxon>
        <taxon>Paramuricea</taxon>
    </lineage>
</organism>
<accession>A0A6S7LTY3</accession>
<evidence type="ECO:0000313" key="2">
    <source>
        <dbReference type="Proteomes" id="UP001152795"/>
    </source>
</evidence>
<evidence type="ECO:0000313" key="1">
    <source>
        <dbReference type="EMBL" id="CAB4044532.1"/>
    </source>
</evidence>
<sequence>DLQLLENFVENIVGLRGNWSSPGGKAKRFTSVNFNLIATWYSGTQNSLLFQGKDGDLLNNYLVSVLDITCIGQTTTDTDIDFMTNIADS</sequence>
<dbReference type="Proteomes" id="UP001152795">
    <property type="component" value="Unassembled WGS sequence"/>
</dbReference>
<feature type="non-terminal residue" evidence="1">
    <location>
        <position position="89"/>
    </location>
</feature>
<dbReference type="EMBL" id="CACRXK020035295">
    <property type="protein sequence ID" value="CAB4044532.1"/>
    <property type="molecule type" value="Genomic_DNA"/>
</dbReference>
<dbReference type="AlphaFoldDB" id="A0A6S7LTY3"/>
<comment type="caution">
    <text evidence="1">The sequence shown here is derived from an EMBL/GenBank/DDBJ whole genome shotgun (WGS) entry which is preliminary data.</text>
</comment>
<reference evidence="1" key="1">
    <citation type="submission" date="2020-04" db="EMBL/GenBank/DDBJ databases">
        <authorList>
            <person name="Alioto T."/>
            <person name="Alioto T."/>
            <person name="Gomez Garrido J."/>
        </authorList>
    </citation>
    <scope>NUCLEOTIDE SEQUENCE</scope>
    <source>
        <strain evidence="1">A484AB</strain>
    </source>
</reference>
<name>A0A6S7LTY3_PARCT</name>
<keyword evidence="2" id="KW-1185">Reference proteome</keyword>
<feature type="non-terminal residue" evidence="1">
    <location>
        <position position="1"/>
    </location>
</feature>